<feature type="compositionally biased region" description="Low complexity" evidence="1">
    <location>
        <begin position="17"/>
        <end position="28"/>
    </location>
</feature>
<feature type="compositionally biased region" description="Basic and acidic residues" evidence="1">
    <location>
        <begin position="53"/>
        <end position="79"/>
    </location>
</feature>
<gene>
    <name evidence="2" type="ORF">ASTO00021_LOCUS14129</name>
</gene>
<reference evidence="2" key="1">
    <citation type="submission" date="2021-01" db="EMBL/GenBank/DDBJ databases">
        <authorList>
            <person name="Corre E."/>
            <person name="Pelletier E."/>
            <person name="Niang G."/>
            <person name="Scheremetjew M."/>
            <person name="Finn R."/>
            <person name="Kale V."/>
            <person name="Holt S."/>
            <person name="Cochrane G."/>
            <person name="Meng A."/>
            <person name="Brown T."/>
            <person name="Cohen L."/>
        </authorList>
    </citation>
    <scope>NUCLEOTIDE SEQUENCE</scope>
    <source>
        <strain evidence="2">GSBS06</strain>
    </source>
</reference>
<protein>
    <recommendedName>
        <fullName evidence="3">Protein FAM32A</fullName>
    </recommendedName>
</protein>
<accession>A0A7S3V0M6</accession>
<feature type="region of interest" description="Disordered" evidence="1">
    <location>
        <begin position="1"/>
        <end position="93"/>
    </location>
</feature>
<evidence type="ECO:0008006" key="3">
    <source>
        <dbReference type="Google" id="ProtNLM"/>
    </source>
</evidence>
<dbReference type="Pfam" id="PF08555">
    <property type="entry name" value="FAM32A"/>
    <property type="match status" value="1"/>
</dbReference>
<evidence type="ECO:0000256" key="1">
    <source>
        <dbReference type="SAM" id="MobiDB-lite"/>
    </source>
</evidence>
<feature type="compositionally biased region" description="Acidic residues" evidence="1">
    <location>
        <begin position="1"/>
        <end position="10"/>
    </location>
</feature>
<feature type="compositionally biased region" description="Basic residues" evidence="1">
    <location>
        <begin position="30"/>
        <end position="52"/>
    </location>
</feature>
<dbReference type="PANTHER" id="PTHR13282">
    <property type="entry name" value="PROTEIN FAM32A"/>
    <property type="match status" value="1"/>
</dbReference>
<dbReference type="EMBL" id="HBIN01018525">
    <property type="protein sequence ID" value="CAE0444075.1"/>
    <property type="molecule type" value="Transcribed_RNA"/>
</dbReference>
<dbReference type="GO" id="GO:0005730">
    <property type="term" value="C:nucleolus"/>
    <property type="evidence" value="ECO:0007669"/>
    <property type="project" value="TreeGrafter"/>
</dbReference>
<dbReference type="PANTHER" id="PTHR13282:SF6">
    <property type="entry name" value="PROTEIN FAM32A"/>
    <property type="match status" value="1"/>
</dbReference>
<dbReference type="AlphaFoldDB" id="A0A7S3V0M6"/>
<sequence length="149" mass="17361">MATVGEESEVYDSIQTGKLSLKGGLDLVGKGKRDKAKKKKKKKKKKDKHKHKDHENQSDKKRTREEANDEVERKKKREYEQDDEDGDEEEEYLTAAQRKFQEIQKKREKDLLARMVSKTHRERINEFNDKLASLSEHHDVPKVGNAGMG</sequence>
<proteinExistence type="predicted"/>
<organism evidence="2">
    <name type="scientific">Aplanochytrium stocchinoi</name>
    <dbReference type="NCBI Taxonomy" id="215587"/>
    <lineage>
        <taxon>Eukaryota</taxon>
        <taxon>Sar</taxon>
        <taxon>Stramenopiles</taxon>
        <taxon>Bigyra</taxon>
        <taxon>Labyrinthulomycetes</taxon>
        <taxon>Thraustochytrida</taxon>
        <taxon>Thraustochytriidae</taxon>
        <taxon>Aplanochytrium</taxon>
    </lineage>
</organism>
<name>A0A7S3V0M6_9STRA</name>
<dbReference type="InterPro" id="IPR013865">
    <property type="entry name" value="FAM32A"/>
</dbReference>
<feature type="compositionally biased region" description="Acidic residues" evidence="1">
    <location>
        <begin position="80"/>
        <end position="92"/>
    </location>
</feature>
<evidence type="ECO:0000313" key="2">
    <source>
        <dbReference type="EMBL" id="CAE0444075.1"/>
    </source>
</evidence>